<dbReference type="SUPFAM" id="SSF51366">
    <property type="entry name" value="Ribulose-phoshate binding barrel"/>
    <property type="match status" value="1"/>
</dbReference>
<evidence type="ECO:0000256" key="3">
    <source>
        <dbReference type="ARBA" id="ARBA00012362"/>
    </source>
</evidence>
<keyword evidence="8" id="KW-0456">Lyase</keyword>
<dbReference type="Proteomes" id="UP000244450">
    <property type="component" value="Unassembled WGS sequence"/>
</dbReference>
<keyword evidence="6" id="KW-0822">Tryptophan biosynthesis</keyword>
<organism evidence="10 11">
    <name type="scientific">Chitinophaga parva</name>
    <dbReference type="NCBI Taxonomy" id="2169414"/>
    <lineage>
        <taxon>Bacteria</taxon>
        <taxon>Pseudomonadati</taxon>
        <taxon>Bacteroidota</taxon>
        <taxon>Chitinophagia</taxon>
        <taxon>Chitinophagales</taxon>
        <taxon>Chitinophagaceae</taxon>
        <taxon>Chitinophaga</taxon>
    </lineage>
</organism>
<dbReference type="GO" id="GO:0004425">
    <property type="term" value="F:indole-3-glycerol-phosphate synthase activity"/>
    <property type="evidence" value="ECO:0007669"/>
    <property type="project" value="UniProtKB-EC"/>
</dbReference>
<evidence type="ECO:0000256" key="2">
    <source>
        <dbReference type="ARBA" id="ARBA00004696"/>
    </source>
</evidence>
<dbReference type="EMBL" id="QCYK01000002">
    <property type="protein sequence ID" value="PUZ25089.1"/>
    <property type="molecule type" value="Genomic_DNA"/>
</dbReference>
<dbReference type="OrthoDB" id="9804217at2"/>
<dbReference type="RefSeq" id="WP_108686926.1">
    <property type="nucleotide sequence ID" value="NZ_QCYK01000002.1"/>
</dbReference>
<evidence type="ECO:0000256" key="7">
    <source>
        <dbReference type="ARBA" id="ARBA00023141"/>
    </source>
</evidence>
<dbReference type="AlphaFoldDB" id="A0A2T7BFM7"/>
<protein>
    <recommendedName>
        <fullName evidence="3">indole-3-glycerol-phosphate synthase</fullName>
        <ecNumber evidence="3">4.1.1.48</ecNumber>
    </recommendedName>
</protein>
<dbReference type="PROSITE" id="PS00614">
    <property type="entry name" value="IGPS"/>
    <property type="match status" value="1"/>
</dbReference>
<dbReference type="PANTHER" id="PTHR22854">
    <property type="entry name" value="TRYPTOPHAN BIOSYNTHESIS PROTEIN"/>
    <property type="match status" value="1"/>
</dbReference>
<evidence type="ECO:0000313" key="11">
    <source>
        <dbReference type="Proteomes" id="UP000244450"/>
    </source>
</evidence>
<comment type="caution">
    <text evidence="10">The sequence shown here is derived from an EMBL/GenBank/DDBJ whole genome shotgun (WGS) entry which is preliminary data.</text>
</comment>
<keyword evidence="11" id="KW-1185">Reference proteome</keyword>
<evidence type="ECO:0000259" key="9">
    <source>
        <dbReference type="Pfam" id="PF00218"/>
    </source>
</evidence>
<gene>
    <name evidence="10" type="ORF">DCC81_12330</name>
</gene>
<dbReference type="EC" id="4.1.1.48" evidence="3"/>
<evidence type="ECO:0000313" key="10">
    <source>
        <dbReference type="EMBL" id="PUZ25089.1"/>
    </source>
</evidence>
<comment type="pathway">
    <text evidence="2">Amino-acid biosynthesis; L-tryptophan biosynthesis; L-tryptophan from chorismate: step 4/5.</text>
</comment>
<dbReference type="InterPro" id="IPR011060">
    <property type="entry name" value="RibuloseP-bd_barrel"/>
</dbReference>
<dbReference type="GO" id="GO:0004640">
    <property type="term" value="F:phosphoribosylanthranilate isomerase activity"/>
    <property type="evidence" value="ECO:0007669"/>
    <property type="project" value="TreeGrafter"/>
</dbReference>
<dbReference type="Pfam" id="PF00218">
    <property type="entry name" value="IGPS"/>
    <property type="match status" value="1"/>
</dbReference>
<feature type="domain" description="Indole-3-glycerol phosphate synthase" evidence="9">
    <location>
        <begin position="5"/>
        <end position="253"/>
    </location>
</feature>
<dbReference type="FunFam" id="3.20.20.70:FF:000024">
    <property type="entry name" value="Indole-3-glycerol phosphate synthase"/>
    <property type="match status" value="1"/>
</dbReference>
<dbReference type="Gene3D" id="3.20.20.70">
    <property type="entry name" value="Aldolase class I"/>
    <property type="match status" value="1"/>
</dbReference>
<dbReference type="InterPro" id="IPR013798">
    <property type="entry name" value="Indole-3-glycerol_P_synth_dom"/>
</dbReference>
<accession>A0A2T7BFM7</accession>
<keyword evidence="7" id="KW-0057">Aromatic amino acid biosynthesis</keyword>
<evidence type="ECO:0000256" key="4">
    <source>
        <dbReference type="ARBA" id="ARBA00022605"/>
    </source>
</evidence>
<keyword evidence="4" id="KW-0028">Amino-acid biosynthesis</keyword>
<proteinExistence type="predicted"/>
<keyword evidence="5" id="KW-0210">Decarboxylase</keyword>
<evidence type="ECO:0000256" key="6">
    <source>
        <dbReference type="ARBA" id="ARBA00022822"/>
    </source>
</evidence>
<dbReference type="GO" id="GO:0000162">
    <property type="term" value="P:L-tryptophan biosynthetic process"/>
    <property type="evidence" value="ECO:0007669"/>
    <property type="project" value="UniProtKB-UniPathway"/>
</dbReference>
<dbReference type="InterPro" id="IPR001468">
    <property type="entry name" value="Indole-3-GlycerolPSynthase_CS"/>
</dbReference>
<evidence type="ECO:0000256" key="8">
    <source>
        <dbReference type="ARBA" id="ARBA00023239"/>
    </source>
</evidence>
<dbReference type="UniPathway" id="UPA00035">
    <property type="reaction ID" value="UER00043"/>
</dbReference>
<dbReference type="InterPro" id="IPR045186">
    <property type="entry name" value="Indole-3-glycerol_P_synth"/>
</dbReference>
<sequence length="266" mass="29309">MKDILAEIVAYKRTVVAAAKQQRTISDLENAPLFNRSVVSLVNFLQQPQKSGIIAEYKRKSPSRGVINDRNSVEEVTQAYANCGASGLSVLTDDKFFGGSSEDLTKARTLVEIPILRKDFIVDEYQVYEARAIGADVILLIAECLTKEEVLHLSGVAHNLGMEVLLEMHTEAQLDKVSEHVNMVGINNRDLVTFNVDIDRSIALAAKLPADKLKVAESGIDNIDTIVTLRNAGFKGFLMGEYFMKQEDPGKAFNDFVNALAQTTSK</sequence>
<dbReference type="InterPro" id="IPR013785">
    <property type="entry name" value="Aldolase_TIM"/>
</dbReference>
<dbReference type="NCBIfam" id="NF001377">
    <property type="entry name" value="PRK00278.2-4"/>
    <property type="match status" value="1"/>
</dbReference>
<evidence type="ECO:0000256" key="5">
    <source>
        <dbReference type="ARBA" id="ARBA00022793"/>
    </source>
</evidence>
<dbReference type="PANTHER" id="PTHR22854:SF2">
    <property type="entry name" value="INDOLE-3-GLYCEROL-PHOSPHATE SYNTHASE"/>
    <property type="match status" value="1"/>
</dbReference>
<dbReference type="CDD" id="cd00331">
    <property type="entry name" value="IGPS"/>
    <property type="match status" value="1"/>
</dbReference>
<comment type="catalytic activity">
    <reaction evidence="1">
        <text>1-(2-carboxyphenylamino)-1-deoxy-D-ribulose 5-phosphate + H(+) = (1S,2R)-1-C-(indol-3-yl)glycerol 3-phosphate + CO2 + H2O</text>
        <dbReference type="Rhea" id="RHEA:23476"/>
        <dbReference type="ChEBI" id="CHEBI:15377"/>
        <dbReference type="ChEBI" id="CHEBI:15378"/>
        <dbReference type="ChEBI" id="CHEBI:16526"/>
        <dbReference type="ChEBI" id="CHEBI:58613"/>
        <dbReference type="ChEBI" id="CHEBI:58866"/>
        <dbReference type="EC" id="4.1.1.48"/>
    </reaction>
</comment>
<name>A0A2T7BFM7_9BACT</name>
<evidence type="ECO:0000256" key="1">
    <source>
        <dbReference type="ARBA" id="ARBA00001633"/>
    </source>
</evidence>
<reference evidence="10 11" key="1">
    <citation type="submission" date="2018-04" db="EMBL/GenBank/DDBJ databases">
        <title>Chitinophaga fuyangensis sp. nov., isolated from soil in a chemical factory.</title>
        <authorList>
            <person name="Chen K."/>
        </authorList>
    </citation>
    <scope>NUCLEOTIDE SEQUENCE [LARGE SCALE GENOMIC DNA]</scope>
    <source>
        <strain evidence="10 11">LY-1</strain>
    </source>
</reference>